<evidence type="ECO:0000313" key="2">
    <source>
        <dbReference type="Proteomes" id="UP000274578"/>
    </source>
</evidence>
<organism evidence="1 2">
    <name type="scientific">Segatella oris</name>
    <dbReference type="NCBI Taxonomy" id="28135"/>
    <lineage>
        <taxon>Bacteria</taxon>
        <taxon>Pseudomonadati</taxon>
        <taxon>Bacteroidota</taxon>
        <taxon>Bacteroidia</taxon>
        <taxon>Bacteroidales</taxon>
        <taxon>Prevotellaceae</taxon>
        <taxon>Segatella</taxon>
    </lineage>
</organism>
<name>A0A3S4X0S5_9BACT</name>
<proteinExistence type="predicted"/>
<protein>
    <submittedName>
        <fullName evidence="1">Uncharacterized protein</fullName>
    </submittedName>
</protein>
<dbReference type="AlphaFoldDB" id="A0A3S4X0S5"/>
<dbReference type="KEGG" id="poc:NCTC13071_00552"/>
<dbReference type="EMBL" id="LR134384">
    <property type="protein sequence ID" value="VEH14575.1"/>
    <property type="molecule type" value="Genomic_DNA"/>
</dbReference>
<gene>
    <name evidence="1" type="ORF">NCTC13071_00552</name>
</gene>
<evidence type="ECO:0000313" key="1">
    <source>
        <dbReference type="EMBL" id="VEH14575.1"/>
    </source>
</evidence>
<accession>A0A3S4X0S5</accession>
<dbReference type="Proteomes" id="UP000274578">
    <property type="component" value="Chromosome 1"/>
</dbReference>
<sequence length="34" mass="3958">MAFCVIQFFFESRLAHASGSIKNKKDRQTKEILL</sequence>
<reference evidence="1 2" key="1">
    <citation type="submission" date="2018-12" db="EMBL/GenBank/DDBJ databases">
        <authorList>
            <consortium name="Pathogen Informatics"/>
        </authorList>
    </citation>
    <scope>NUCLEOTIDE SEQUENCE [LARGE SCALE GENOMIC DNA]</scope>
    <source>
        <strain evidence="1 2">NCTC13071</strain>
    </source>
</reference>